<dbReference type="AlphaFoldDB" id="A0A5C5V207"/>
<accession>A0A5C5V207</accession>
<evidence type="ECO:0000313" key="2">
    <source>
        <dbReference type="EMBL" id="TWT31742.1"/>
    </source>
</evidence>
<proteinExistence type="predicted"/>
<evidence type="ECO:0000313" key="3">
    <source>
        <dbReference type="Proteomes" id="UP000318878"/>
    </source>
</evidence>
<dbReference type="Proteomes" id="UP000318878">
    <property type="component" value="Unassembled WGS sequence"/>
</dbReference>
<keyword evidence="1" id="KW-0812">Transmembrane</keyword>
<protein>
    <recommendedName>
        <fullName evidence="4">DUF423 domain-containing protein</fullName>
    </recommendedName>
</protein>
<dbReference type="OrthoDB" id="289440at2"/>
<evidence type="ECO:0000256" key="1">
    <source>
        <dbReference type="SAM" id="Phobius"/>
    </source>
</evidence>
<dbReference type="Pfam" id="PF04241">
    <property type="entry name" value="DUF423"/>
    <property type="match status" value="1"/>
</dbReference>
<comment type="caution">
    <text evidence="2">The sequence shown here is derived from an EMBL/GenBank/DDBJ whole genome shotgun (WGS) entry which is preliminary data.</text>
</comment>
<keyword evidence="3" id="KW-1185">Reference proteome</keyword>
<keyword evidence="1" id="KW-1133">Transmembrane helix</keyword>
<gene>
    <name evidence="2" type="ORF">Enr8_36660</name>
</gene>
<name>A0A5C5V207_9BACT</name>
<feature type="transmembrane region" description="Helical" evidence="1">
    <location>
        <begin position="136"/>
        <end position="155"/>
    </location>
</feature>
<dbReference type="RefSeq" id="WP_146434117.1">
    <property type="nucleotide sequence ID" value="NZ_SJPF01000004.1"/>
</dbReference>
<reference evidence="2 3" key="1">
    <citation type="submission" date="2019-02" db="EMBL/GenBank/DDBJ databases">
        <title>Deep-cultivation of Planctomycetes and their phenomic and genomic characterization uncovers novel biology.</title>
        <authorList>
            <person name="Wiegand S."/>
            <person name="Jogler M."/>
            <person name="Boedeker C."/>
            <person name="Pinto D."/>
            <person name="Vollmers J."/>
            <person name="Rivas-Marin E."/>
            <person name="Kohn T."/>
            <person name="Peeters S.H."/>
            <person name="Heuer A."/>
            <person name="Rast P."/>
            <person name="Oberbeckmann S."/>
            <person name="Bunk B."/>
            <person name="Jeske O."/>
            <person name="Meyerdierks A."/>
            <person name="Storesund J.E."/>
            <person name="Kallscheuer N."/>
            <person name="Luecker S."/>
            <person name="Lage O.M."/>
            <person name="Pohl T."/>
            <person name="Merkel B.J."/>
            <person name="Hornburger P."/>
            <person name="Mueller R.-W."/>
            <person name="Bruemmer F."/>
            <person name="Labrenz M."/>
            <person name="Spormann A.M."/>
            <person name="Op Den Camp H."/>
            <person name="Overmann J."/>
            <person name="Amann R."/>
            <person name="Jetten M.S.M."/>
            <person name="Mascher T."/>
            <person name="Medema M.H."/>
            <person name="Devos D.P."/>
            <person name="Kaster A.-K."/>
            <person name="Ovreas L."/>
            <person name="Rohde M."/>
            <person name="Galperin M.Y."/>
            <person name="Jogler C."/>
        </authorList>
    </citation>
    <scope>NUCLEOTIDE SEQUENCE [LARGE SCALE GENOMIC DNA]</scope>
    <source>
        <strain evidence="2 3">Enr8</strain>
    </source>
</reference>
<keyword evidence="1" id="KW-0472">Membrane</keyword>
<feature type="transmembrane region" description="Helical" evidence="1">
    <location>
        <begin position="72"/>
        <end position="92"/>
    </location>
</feature>
<sequence length="168" mass="17295">MSYYNLIAGGVFGLIAVLGGAILSDQVKSHLDAALLEKAVATPAVFAANGDLIREASTQINIIDRRENEAAWLGYVTGNVYIMLNGLAMIGLGMIQTRGSGTRIAIAGGACFTLGILLFGICTCAAAALSMPTLRIPIPVGAIFLAGGWLCLIVASIQAKRQPAAACS</sequence>
<evidence type="ECO:0008006" key="4">
    <source>
        <dbReference type="Google" id="ProtNLM"/>
    </source>
</evidence>
<dbReference type="EMBL" id="SJPF01000004">
    <property type="protein sequence ID" value="TWT31742.1"/>
    <property type="molecule type" value="Genomic_DNA"/>
</dbReference>
<feature type="transmembrane region" description="Helical" evidence="1">
    <location>
        <begin position="104"/>
        <end position="130"/>
    </location>
</feature>
<organism evidence="2 3">
    <name type="scientific">Blastopirellula retiformator</name>
    <dbReference type="NCBI Taxonomy" id="2527970"/>
    <lineage>
        <taxon>Bacteria</taxon>
        <taxon>Pseudomonadati</taxon>
        <taxon>Planctomycetota</taxon>
        <taxon>Planctomycetia</taxon>
        <taxon>Pirellulales</taxon>
        <taxon>Pirellulaceae</taxon>
        <taxon>Blastopirellula</taxon>
    </lineage>
</organism>
<dbReference type="InterPro" id="IPR006696">
    <property type="entry name" value="DUF423"/>
</dbReference>